<evidence type="ECO:0000313" key="3">
    <source>
        <dbReference type="Proteomes" id="UP001175228"/>
    </source>
</evidence>
<feature type="domain" description="F-box" evidence="1">
    <location>
        <begin position="96"/>
        <end position="143"/>
    </location>
</feature>
<proteinExistence type="predicted"/>
<organism evidence="2 3">
    <name type="scientific">Armillaria luteobubalina</name>
    <dbReference type="NCBI Taxonomy" id="153913"/>
    <lineage>
        <taxon>Eukaryota</taxon>
        <taxon>Fungi</taxon>
        <taxon>Dikarya</taxon>
        <taxon>Basidiomycota</taxon>
        <taxon>Agaricomycotina</taxon>
        <taxon>Agaricomycetes</taxon>
        <taxon>Agaricomycetidae</taxon>
        <taxon>Agaricales</taxon>
        <taxon>Marasmiineae</taxon>
        <taxon>Physalacriaceae</taxon>
        <taxon>Armillaria</taxon>
    </lineage>
</organism>
<keyword evidence="3" id="KW-1185">Reference proteome</keyword>
<comment type="caution">
    <text evidence="2">The sequence shown here is derived from an EMBL/GenBank/DDBJ whole genome shotgun (WGS) entry which is preliminary data.</text>
</comment>
<dbReference type="InterPro" id="IPR001810">
    <property type="entry name" value="F-box_dom"/>
</dbReference>
<evidence type="ECO:0000259" key="1">
    <source>
        <dbReference type="PROSITE" id="PS50181"/>
    </source>
</evidence>
<dbReference type="EMBL" id="JAUEPU010000002">
    <property type="protein sequence ID" value="KAK0505442.1"/>
    <property type="molecule type" value="Genomic_DNA"/>
</dbReference>
<dbReference type="Proteomes" id="UP001175228">
    <property type="component" value="Unassembled WGS sequence"/>
</dbReference>
<accession>A0AA39QM29</accession>
<protein>
    <recommendedName>
        <fullName evidence="1">F-box domain-containing protein</fullName>
    </recommendedName>
</protein>
<dbReference type="PROSITE" id="PS50181">
    <property type="entry name" value="FBOX"/>
    <property type="match status" value="1"/>
</dbReference>
<name>A0AA39QM29_9AGAR</name>
<dbReference type="AlphaFoldDB" id="A0AA39QM29"/>
<sequence>MPLYRSFDFADMQVEIYRFETGRTANEILTSLNDGSHMYFRYLSDLVTSSQSPGSTLKDTVYLSLEPFLSDFIDYWREFDLNHATPSLLEHDIPLSQSFMDFPDEIKMHIIGAIPCTDLLALRVVNKQLWELITPITHSWLCFRMPPGSTAFADSSMTPHKWASGAELLGAIFVLQAWFPIVSMSYNSWPIRNHCFFKFLSNAAVTRVAITGYRYTNYFIPMVPFPFMLPSTVRDLRLVRCSLMGHSLLGLLSPGTQLDSLEFDHVDDGFVVHIITPADPSASEINIWHELNGLHSFRQQLMKKPPTTSLRRLKINFAPFTLQGMLHVELQPTYYQPDYMQELLISQLFCVPKAQRIVRPYLQAGEHFPVHLKLSSLIDLDLCMGPFVYRHVRWGWAELKDSLTTLIIRDCVLQFANMGDSHAHLPLSGLHALEHVKLVAPVSSIQRMLWSVVSWSAPAKELTMATLSIIAFMWHVLLPS</sequence>
<dbReference type="SUPFAM" id="SSF81383">
    <property type="entry name" value="F-box domain"/>
    <property type="match status" value="1"/>
</dbReference>
<dbReference type="InterPro" id="IPR036047">
    <property type="entry name" value="F-box-like_dom_sf"/>
</dbReference>
<evidence type="ECO:0000313" key="2">
    <source>
        <dbReference type="EMBL" id="KAK0505442.1"/>
    </source>
</evidence>
<reference evidence="2" key="1">
    <citation type="submission" date="2023-06" db="EMBL/GenBank/DDBJ databases">
        <authorList>
            <consortium name="Lawrence Berkeley National Laboratory"/>
            <person name="Ahrendt S."/>
            <person name="Sahu N."/>
            <person name="Indic B."/>
            <person name="Wong-Bajracharya J."/>
            <person name="Merenyi Z."/>
            <person name="Ke H.-M."/>
            <person name="Monk M."/>
            <person name="Kocsube S."/>
            <person name="Drula E."/>
            <person name="Lipzen A."/>
            <person name="Balint B."/>
            <person name="Henrissat B."/>
            <person name="Andreopoulos B."/>
            <person name="Martin F.M."/>
            <person name="Harder C.B."/>
            <person name="Rigling D."/>
            <person name="Ford K.L."/>
            <person name="Foster G.D."/>
            <person name="Pangilinan J."/>
            <person name="Papanicolaou A."/>
            <person name="Barry K."/>
            <person name="LaButti K."/>
            <person name="Viragh M."/>
            <person name="Koriabine M."/>
            <person name="Yan M."/>
            <person name="Riley R."/>
            <person name="Champramary S."/>
            <person name="Plett K.L."/>
            <person name="Tsai I.J."/>
            <person name="Slot J."/>
            <person name="Sipos G."/>
            <person name="Plett J."/>
            <person name="Nagy L.G."/>
            <person name="Grigoriev I.V."/>
        </authorList>
    </citation>
    <scope>NUCLEOTIDE SEQUENCE</scope>
    <source>
        <strain evidence="2">HWK02</strain>
    </source>
</reference>
<gene>
    <name evidence="2" type="ORF">EDD18DRAFT_1344255</name>
</gene>